<keyword evidence="3" id="KW-1185">Reference proteome</keyword>
<reference evidence="2 3" key="1">
    <citation type="journal article" date="2023" name="Sci. Data">
        <title>Genome assembly of the Korean intertidal mud-creeper Batillaria attramentaria.</title>
        <authorList>
            <person name="Patra A.K."/>
            <person name="Ho P.T."/>
            <person name="Jun S."/>
            <person name="Lee S.J."/>
            <person name="Kim Y."/>
            <person name="Won Y.J."/>
        </authorList>
    </citation>
    <scope>NUCLEOTIDE SEQUENCE [LARGE SCALE GENOMIC DNA]</scope>
    <source>
        <strain evidence="2">Wonlab-2016</strain>
    </source>
</reference>
<evidence type="ECO:0000313" key="3">
    <source>
        <dbReference type="Proteomes" id="UP001519460"/>
    </source>
</evidence>
<name>A0ABD0LCC6_9CAEN</name>
<accession>A0ABD0LCC6</accession>
<sequence>MIVSPDSTEGGRRGNSKSKANRCKVVIAISTAYRFLTYIPHTNAGQPRKERTQRTTTMVKRDYTEFPQIGNCCDQRSTSLV</sequence>
<evidence type="ECO:0000256" key="1">
    <source>
        <dbReference type="SAM" id="MobiDB-lite"/>
    </source>
</evidence>
<proteinExistence type="predicted"/>
<dbReference type="AlphaFoldDB" id="A0ABD0LCC6"/>
<comment type="caution">
    <text evidence="2">The sequence shown here is derived from an EMBL/GenBank/DDBJ whole genome shotgun (WGS) entry which is preliminary data.</text>
</comment>
<organism evidence="2 3">
    <name type="scientific">Batillaria attramentaria</name>
    <dbReference type="NCBI Taxonomy" id="370345"/>
    <lineage>
        <taxon>Eukaryota</taxon>
        <taxon>Metazoa</taxon>
        <taxon>Spiralia</taxon>
        <taxon>Lophotrochozoa</taxon>
        <taxon>Mollusca</taxon>
        <taxon>Gastropoda</taxon>
        <taxon>Caenogastropoda</taxon>
        <taxon>Sorbeoconcha</taxon>
        <taxon>Cerithioidea</taxon>
        <taxon>Batillariidae</taxon>
        <taxon>Batillaria</taxon>
    </lineage>
</organism>
<dbReference type="Proteomes" id="UP001519460">
    <property type="component" value="Unassembled WGS sequence"/>
</dbReference>
<protein>
    <submittedName>
        <fullName evidence="2">Uncharacterized protein</fullName>
    </submittedName>
</protein>
<gene>
    <name evidence="2" type="ORF">BaRGS_00011928</name>
</gene>
<evidence type="ECO:0000313" key="2">
    <source>
        <dbReference type="EMBL" id="KAK7496948.1"/>
    </source>
</evidence>
<dbReference type="EMBL" id="JACVVK020000063">
    <property type="protein sequence ID" value="KAK7496948.1"/>
    <property type="molecule type" value="Genomic_DNA"/>
</dbReference>
<feature type="region of interest" description="Disordered" evidence="1">
    <location>
        <begin position="1"/>
        <end position="20"/>
    </location>
</feature>